<feature type="transmembrane region" description="Helical" evidence="1">
    <location>
        <begin position="87"/>
        <end position="109"/>
    </location>
</feature>
<keyword evidence="1" id="KW-0812">Transmembrane</keyword>
<keyword evidence="1" id="KW-0472">Membrane</keyword>
<name>A0A418VRM1_9PROT</name>
<dbReference type="Proteomes" id="UP000283458">
    <property type="component" value="Unassembled WGS sequence"/>
</dbReference>
<dbReference type="InterPro" id="IPR010699">
    <property type="entry name" value="DUF1275"/>
</dbReference>
<comment type="caution">
    <text evidence="2">The sequence shown here is derived from an EMBL/GenBank/DDBJ whole genome shotgun (WGS) entry which is preliminary data.</text>
</comment>
<feature type="transmembrane region" description="Helical" evidence="1">
    <location>
        <begin position="203"/>
        <end position="224"/>
    </location>
</feature>
<proteinExistence type="predicted"/>
<evidence type="ECO:0000256" key="1">
    <source>
        <dbReference type="SAM" id="Phobius"/>
    </source>
</evidence>
<keyword evidence="1" id="KW-1133">Transmembrane helix</keyword>
<dbReference type="RefSeq" id="WP_119832570.1">
    <property type="nucleotide sequence ID" value="NZ_QYUL01000003.1"/>
</dbReference>
<feature type="transmembrane region" description="Helical" evidence="1">
    <location>
        <begin position="12"/>
        <end position="34"/>
    </location>
</feature>
<feature type="transmembrane region" description="Helical" evidence="1">
    <location>
        <begin position="179"/>
        <end position="197"/>
    </location>
</feature>
<keyword evidence="3" id="KW-1185">Reference proteome</keyword>
<dbReference type="Pfam" id="PF06912">
    <property type="entry name" value="DUF1275"/>
    <property type="match status" value="1"/>
</dbReference>
<dbReference type="AlphaFoldDB" id="A0A418VRM1"/>
<dbReference type="PANTHER" id="PTHR37314">
    <property type="entry name" value="SLR0142 PROTEIN"/>
    <property type="match status" value="1"/>
</dbReference>
<gene>
    <name evidence="2" type="ORF">D3877_19990</name>
</gene>
<feature type="transmembrane region" description="Helical" evidence="1">
    <location>
        <begin position="115"/>
        <end position="135"/>
    </location>
</feature>
<reference evidence="2 3" key="1">
    <citation type="submission" date="2018-09" db="EMBL/GenBank/DDBJ databases">
        <authorList>
            <person name="Zhu H."/>
        </authorList>
    </citation>
    <scope>NUCLEOTIDE SEQUENCE [LARGE SCALE GENOMIC DNA]</scope>
    <source>
        <strain evidence="2 3">K2W22B-5</strain>
    </source>
</reference>
<dbReference type="EMBL" id="QYUL01000003">
    <property type="protein sequence ID" value="RJF79112.1"/>
    <property type="molecule type" value="Genomic_DNA"/>
</dbReference>
<dbReference type="PANTHER" id="PTHR37314:SF5">
    <property type="entry name" value="SLR0142 PROTEIN"/>
    <property type="match status" value="1"/>
</dbReference>
<protein>
    <submittedName>
        <fullName evidence="2">DUF1275 domain-containing protein</fullName>
    </submittedName>
</protein>
<accession>A0A418VRM1</accession>
<sequence>MTAPSKPLLPLLLSANAGYVDTVGFLALQGLFVAHVTGNFVTLGAALTHGSSGIIAKLLALPVFCIAIVALRLIVRKAQPKPEGALTKILVAQVAFLTAGGGLAIYFGGFANPDGLPLVMTGMLLVVAMALQNAAHRLYLGSSPPSTLMTGTTTQVMIDLADLIFGGPANERAIVRGRFGALGVTVLCFALGCGVGALSYITLGMWCFALPPVLALVCAGMVAATRATP</sequence>
<evidence type="ECO:0000313" key="2">
    <source>
        <dbReference type="EMBL" id="RJF79112.1"/>
    </source>
</evidence>
<organism evidence="2 3">
    <name type="scientific">Azospirillum cavernae</name>
    <dbReference type="NCBI Taxonomy" id="2320860"/>
    <lineage>
        <taxon>Bacteria</taxon>
        <taxon>Pseudomonadati</taxon>
        <taxon>Pseudomonadota</taxon>
        <taxon>Alphaproteobacteria</taxon>
        <taxon>Rhodospirillales</taxon>
        <taxon>Azospirillaceae</taxon>
        <taxon>Azospirillum</taxon>
    </lineage>
</organism>
<evidence type="ECO:0000313" key="3">
    <source>
        <dbReference type="Proteomes" id="UP000283458"/>
    </source>
</evidence>
<dbReference type="OrthoDB" id="7676651at2"/>
<feature type="transmembrane region" description="Helical" evidence="1">
    <location>
        <begin position="54"/>
        <end position="75"/>
    </location>
</feature>